<name>A0ABM3VKU4_MUSDO</name>
<dbReference type="RefSeq" id="XP_058986431.1">
    <property type="nucleotide sequence ID" value="XM_059130448.1"/>
</dbReference>
<organism evidence="1 2">
    <name type="scientific">Musca domestica</name>
    <name type="common">House fly</name>
    <dbReference type="NCBI Taxonomy" id="7370"/>
    <lineage>
        <taxon>Eukaryota</taxon>
        <taxon>Metazoa</taxon>
        <taxon>Ecdysozoa</taxon>
        <taxon>Arthropoda</taxon>
        <taxon>Hexapoda</taxon>
        <taxon>Insecta</taxon>
        <taxon>Pterygota</taxon>
        <taxon>Neoptera</taxon>
        <taxon>Endopterygota</taxon>
        <taxon>Diptera</taxon>
        <taxon>Brachycera</taxon>
        <taxon>Muscomorpha</taxon>
        <taxon>Muscoidea</taxon>
        <taxon>Muscidae</taxon>
        <taxon>Musca</taxon>
    </lineage>
</organism>
<protein>
    <submittedName>
        <fullName evidence="2">Uncharacterized protein LOC131806392</fullName>
    </submittedName>
</protein>
<dbReference type="GeneID" id="131806392"/>
<evidence type="ECO:0000313" key="2">
    <source>
        <dbReference type="RefSeq" id="XP_058986431.1"/>
    </source>
</evidence>
<keyword evidence="1" id="KW-1185">Reference proteome</keyword>
<gene>
    <name evidence="2" type="primary">LOC131806392</name>
</gene>
<accession>A0ABM3VKU4</accession>
<evidence type="ECO:0000313" key="1">
    <source>
        <dbReference type="Proteomes" id="UP001652621"/>
    </source>
</evidence>
<dbReference type="Proteomes" id="UP001652621">
    <property type="component" value="Unplaced"/>
</dbReference>
<sequence>MPFSTKIPFGCHKIIDSSASNSVMSNNFIVPEDSYCGLCRRNHPLRKCRRFLSMPYDIKLDFIERERICRNCLGTTHTVRYCPSKDYCHKCQRSHNTILHYSDEDSHSVQLEMTAMVYLAEFTNEEGVLWRIRLDPSQAYSSIAAWSIYKIRTLTNSKLCPETVLVYLWSRFDGGERHKIQANLKVVDRPMEKTPKLLLKRDNILRRVNKISVADVHFWNPDYAPITLGSDLATNIYIGAPKTNPMLPMSQCSIFGWTFFGHVKKGDIKEEKDKKKKK</sequence>
<proteinExistence type="predicted"/>
<reference evidence="2" key="1">
    <citation type="submission" date="2025-08" db="UniProtKB">
        <authorList>
            <consortium name="RefSeq"/>
        </authorList>
    </citation>
    <scope>IDENTIFICATION</scope>
    <source>
        <strain evidence="2">Aabys</strain>
        <tissue evidence="2">Whole body</tissue>
    </source>
</reference>
<dbReference type="PANTHER" id="PTHR47331:SF1">
    <property type="entry name" value="GAG-LIKE PROTEIN"/>
    <property type="match status" value="1"/>
</dbReference>
<dbReference type="PANTHER" id="PTHR47331">
    <property type="entry name" value="PHD-TYPE DOMAIN-CONTAINING PROTEIN"/>
    <property type="match status" value="1"/>
</dbReference>